<comment type="pathway">
    <text evidence="1">Lipid metabolism; fatty acid biosynthesis.</text>
</comment>
<dbReference type="STRING" id="289078.A0A2X0MGT7"/>
<keyword evidence="3" id="KW-0276">Fatty acid metabolism</keyword>
<reference evidence="10" key="1">
    <citation type="submission" date="2016-10" db="EMBL/GenBank/DDBJ databases">
        <authorList>
            <person name="Jeantristanb JTB J.-T."/>
            <person name="Ricardo R."/>
        </authorList>
    </citation>
    <scope>NUCLEOTIDE SEQUENCE [LARGE SCALE GENOMIC DNA]</scope>
</reference>
<dbReference type="InterPro" id="IPR036291">
    <property type="entry name" value="NAD(P)-bd_dom_sf"/>
</dbReference>
<proteinExistence type="predicted"/>
<dbReference type="PRINTS" id="PR00081">
    <property type="entry name" value="GDHRDH"/>
</dbReference>
<evidence type="ECO:0000256" key="3">
    <source>
        <dbReference type="ARBA" id="ARBA00022832"/>
    </source>
</evidence>
<dbReference type="PROSITE" id="PS00061">
    <property type="entry name" value="ADH_SHORT"/>
    <property type="match status" value="1"/>
</dbReference>
<dbReference type="AlphaFoldDB" id="A0A2X0MGT7"/>
<dbReference type="InterPro" id="IPR002347">
    <property type="entry name" value="SDR_fam"/>
</dbReference>
<gene>
    <name evidence="9" type="ORF">BZ3500_MVSOF-1268-A1-R1_CHR1-3G02198</name>
</gene>
<evidence type="ECO:0000256" key="5">
    <source>
        <dbReference type="ARBA" id="ARBA00023002"/>
    </source>
</evidence>
<evidence type="ECO:0000256" key="8">
    <source>
        <dbReference type="SAM" id="Phobius"/>
    </source>
</evidence>
<dbReference type="PIRSF" id="PIRSF000126">
    <property type="entry name" value="11-beta-HSD1"/>
    <property type="match status" value="1"/>
</dbReference>
<evidence type="ECO:0000313" key="10">
    <source>
        <dbReference type="Proteomes" id="UP000249723"/>
    </source>
</evidence>
<dbReference type="GO" id="GO:0016491">
    <property type="term" value="F:oxidoreductase activity"/>
    <property type="evidence" value="ECO:0007669"/>
    <property type="project" value="UniProtKB-KW"/>
</dbReference>
<keyword evidence="8" id="KW-0812">Transmembrane</keyword>
<evidence type="ECO:0000256" key="6">
    <source>
        <dbReference type="ARBA" id="ARBA00023098"/>
    </source>
</evidence>
<keyword evidence="8" id="KW-1133">Transmembrane helix</keyword>
<evidence type="ECO:0000256" key="4">
    <source>
        <dbReference type="ARBA" id="ARBA00022857"/>
    </source>
</evidence>
<keyword evidence="10" id="KW-1185">Reference proteome</keyword>
<organism evidence="9 10">
    <name type="scientific">Microbotryum saponariae</name>
    <dbReference type="NCBI Taxonomy" id="289078"/>
    <lineage>
        <taxon>Eukaryota</taxon>
        <taxon>Fungi</taxon>
        <taxon>Dikarya</taxon>
        <taxon>Basidiomycota</taxon>
        <taxon>Pucciniomycotina</taxon>
        <taxon>Microbotryomycetes</taxon>
        <taxon>Microbotryales</taxon>
        <taxon>Microbotryaceae</taxon>
        <taxon>Microbotryum</taxon>
    </lineage>
</organism>
<dbReference type="InterPro" id="IPR020904">
    <property type="entry name" value="Sc_DH/Rdtase_CS"/>
</dbReference>
<dbReference type="GO" id="GO:0030497">
    <property type="term" value="P:fatty acid elongation"/>
    <property type="evidence" value="ECO:0007669"/>
    <property type="project" value="TreeGrafter"/>
</dbReference>
<dbReference type="PANTHER" id="PTHR43086">
    <property type="entry name" value="VERY-LONG-CHAIN 3-OXOOACYL-COA REDUCTASE"/>
    <property type="match status" value="1"/>
</dbReference>
<keyword evidence="5" id="KW-0560">Oxidoreductase</keyword>
<evidence type="ECO:0000256" key="2">
    <source>
        <dbReference type="ARBA" id="ARBA00022516"/>
    </source>
</evidence>
<evidence type="ECO:0000256" key="1">
    <source>
        <dbReference type="ARBA" id="ARBA00005194"/>
    </source>
</evidence>
<keyword evidence="6" id="KW-0443">Lipid metabolism</keyword>
<accession>A0A2X0MGT7</accession>
<keyword evidence="7" id="KW-0275">Fatty acid biosynthesis</keyword>
<feature type="transmembrane region" description="Helical" evidence="8">
    <location>
        <begin position="49"/>
        <end position="71"/>
    </location>
</feature>
<dbReference type="Proteomes" id="UP000249723">
    <property type="component" value="Unassembled WGS sequence"/>
</dbReference>
<dbReference type="Gene3D" id="3.40.50.720">
    <property type="entry name" value="NAD(P)-binding Rossmann-like Domain"/>
    <property type="match status" value="1"/>
</dbReference>
<dbReference type="Pfam" id="PF00106">
    <property type="entry name" value="adh_short"/>
    <property type="match status" value="1"/>
</dbReference>
<keyword evidence="2" id="KW-0444">Lipid biosynthesis</keyword>
<evidence type="ECO:0000313" key="9">
    <source>
        <dbReference type="EMBL" id="SCZ90735.1"/>
    </source>
</evidence>
<evidence type="ECO:0000256" key="7">
    <source>
        <dbReference type="ARBA" id="ARBA00023160"/>
    </source>
</evidence>
<dbReference type="OrthoDB" id="5545019at2759"/>
<dbReference type="EMBL" id="FMWP01000014">
    <property type="protein sequence ID" value="SCZ90735.1"/>
    <property type="molecule type" value="Genomic_DNA"/>
</dbReference>
<protein>
    <submittedName>
        <fullName evidence="9">BZ3500_MvSof-1268-A1-R1_Chr1-3g02198 protein</fullName>
    </submittedName>
</protein>
<dbReference type="GO" id="GO:0005783">
    <property type="term" value="C:endoplasmic reticulum"/>
    <property type="evidence" value="ECO:0007669"/>
    <property type="project" value="TreeGrafter"/>
</dbReference>
<dbReference type="CDD" id="cd05356">
    <property type="entry name" value="17beta-HSD1_like_SDR_c"/>
    <property type="match status" value="1"/>
</dbReference>
<name>A0A2X0MGT7_9BASI</name>
<sequence>MVLDAARATALGWGEQLFVQELPQRTLGLTLALGDIVHSSANECTLTTFFFALVGAAWLGSYALSFVRMIVDLSRPGLPLTRFGAKKGAWAVVTGATAGIGRDFALQLAAAGFNVFLASRTASKLEEISQEITSKFPSIKTQVHAIDFASASSEDYKAFGKALESLEVGVLINNVGKSYDEPMFFQDLPDQDSADIIEININATLKTTKLVLPGMISRRRGLILTVGSFAGLVPSPLLAVYSASKAFVSTWSQALGSELKGTGVEVELLNAYFIVSAGSSGRIESKRPGVDSEAFFFAQTSKLSKIRKSSWMVPTPKTYVRSALSHIGVNGGAVGQPHISTPYHGHAPVQWVVDNLMSHSFWLGYNRRLHIDIRKRVLRKREREAAKANKKE</sequence>
<keyword evidence="8" id="KW-0472">Membrane</keyword>
<dbReference type="PANTHER" id="PTHR43086:SF2">
    <property type="entry name" value="HYDROXYSTEROID DEHYDROGENASE-LIKE PROTEIN 1"/>
    <property type="match status" value="1"/>
</dbReference>
<keyword evidence="4" id="KW-0521">NADP</keyword>
<dbReference type="SUPFAM" id="SSF51735">
    <property type="entry name" value="NAD(P)-binding Rossmann-fold domains"/>
    <property type="match status" value="1"/>
</dbReference>